<keyword evidence="3" id="KW-1185">Reference proteome</keyword>
<evidence type="ECO:0000256" key="1">
    <source>
        <dbReference type="SAM" id="Coils"/>
    </source>
</evidence>
<sequence length="374" mass="44622">MEYLEIIETIIPYVINQILIGVEDKIVQKLEIDLSATYSLDLAFKMLKHVNFDPSFLNYFESEDAEPKNVSKERHRAYNLKYIQPPKGQITPRVEEPPKHIFMMPTQLWEDYEPQLIRQKTKEYIEEYPDERRIMEQKCLEKQYKEQKLRQQSREKRQVKELHNQLIMKIGSKEYTYDYNCNPLARSNNQVKKDVITTLPYQIPLTDNNSIISQPKLIEQVKQKRRQVENIETILEFEEEQVQEIKLQPGVRLSLKPIQIQEQSIRLQSQRSNQYDTRSVSQKIPKKYKNIVKLNNINLVGYLQQLECDSYIKFASNDTNQTQQITPTNQSFIDQESIKQDLLRLPKLRSHSINPKTKRKSRFYPTYSIVTYRD</sequence>
<comment type="caution">
    <text evidence="2">The sequence shown here is derived from an EMBL/GenBank/DDBJ whole genome shotgun (WGS) entry which is preliminary data.</text>
</comment>
<feature type="coiled-coil region" evidence="1">
    <location>
        <begin position="221"/>
        <end position="248"/>
    </location>
</feature>
<dbReference type="Proteomes" id="UP000688137">
    <property type="component" value="Unassembled WGS sequence"/>
</dbReference>
<dbReference type="AlphaFoldDB" id="A0A8S1KAT0"/>
<keyword evidence="1" id="KW-0175">Coiled coil</keyword>
<evidence type="ECO:0000313" key="2">
    <source>
        <dbReference type="EMBL" id="CAD8050036.1"/>
    </source>
</evidence>
<dbReference type="OMA" id="NCNPLAR"/>
<evidence type="ECO:0000313" key="3">
    <source>
        <dbReference type="Proteomes" id="UP000688137"/>
    </source>
</evidence>
<accession>A0A8S1KAT0</accession>
<proteinExistence type="predicted"/>
<dbReference type="EMBL" id="CAJJDM010000011">
    <property type="protein sequence ID" value="CAD8050036.1"/>
    <property type="molecule type" value="Genomic_DNA"/>
</dbReference>
<reference evidence="2" key="1">
    <citation type="submission" date="2021-01" db="EMBL/GenBank/DDBJ databases">
        <authorList>
            <consortium name="Genoscope - CEA"/>
            <person name="William W."/>
        </authorList>
    </citation>
    <scope>NUCLEOTIDE SEQUENCE</scope>
</reference>
<organism evidence="2 3">
    <name type="scientific">Paramecium primaurelia</name>
    <dbReference type="NCBI Taxonomy" id="5886"/>
    <lineage>
        <taxon>Eukaryota</taxon>
        <taxon>Sar</taxon>
        <taxon>Alveolata</taxon>
        <taxon>Ciliophora</taxon>
        <taxon>Intramacronucleata</taxon>
        <taxon>Oligohymenophorea</taxon>
        <taxon>Peniculida</taxon>
        <taxon>Parameciidae</taxon>
        <taxon>Paramecium</taxon>
    </lineage>
</organism>
<gene>
    <name evidence="2" type="ORF">PPRIM_AZ9-3.1.T0140289</name>
</gene>
<protein>
    <submittedName>
        <fullName evidence="2">Uncharacterized protein</fullName>
    </submittedName>
</protein>
<name>A0A8S1KAT0_PARPR</name>